<protein>
    <submittedName>
        <fullName evidence="1">Uncharacterized protein</fullName>
    </submittedName>
</protein>
<dbReference type="RefSeq" id="WP_185817781.1">
    <property type="nucleotide sequence ID" value="NZ_JACMYG010000001.1"/>
</dbReference>
<reference evidence="1 2" key="1">
    <citation type="submission" date="2020-08" db="EMBL/GenBank/DDBJ databases">
        <title>Pseudomonas sp. nov.</title>
        <authorList>
            <person name="Gieschler S."/>
            <person name="Fiedler G."/>
            <person name="Brinks E."/>
            <person name="Boehnlein C."/>
            <person name="Franz C.M.A.P."/>
            <person name="Kabisch J."/>
        </authorList>
    </citation>
    <scope>NUCLEOTIDE SEQUENCE [LARGE SCALE GENOMIC DNA]</scope>
    <source>
        <strain evidence="1 2">MBT-1</strain>
    </source>
</reference>
<evidence type="ECO:0000313" key="2">
    <source>
        <dbReference type="Proteomes" id="UP000526003"/>
    </source>
</evidence>
<name>A0A7X1G985_9PSED</name>
<dbReference type="Proteomes" id="UP000526003">
    <property type="component" value="Unassembled WGS sequence"/>
</dbReference>
<dbReference type="AlphaFoldDB" id="A0A7X1G985"/>
<organism evidence="1 2">
    <name type="scientific">Pseudomonas kielensis</name>
    <dbReference type="NCBI Taxonomy" id="2762577"/>
    <lineage>
        <taxon>Bacteria</taxon>
        <taxon>Pseudomonadati</taxon>
        <taxon>Pseudomonadota</taxon>
        <taxon>Gammaproteobacteria</taxon>
        <taxon>Pseudomonadales</taxon>
        <taxon>Pseudomonadaceae</taxon>
        <taxon>Pseudomonas</taxon>
    </lineage>
</organism>
<comment type="caution">
    <text evidence="1">The sequence shown here is derived from an EMBL/GenBank/DDBJ whole genome shotgun (WGS) entry which is preliminary data.</text>
</comment>
<evidence type="ECO:0000313" key="1">
    <source>
        <dbReference type="EMBL" id="MBC2688200.1"/>
    </source>
</evidence>
<proteinExistence type="predicted"/>
<accession>A0A7X1G985</accession>
<keyword evidence="2" id="KW-1185">Reference proteome</keyword>
<gene>
    <name evidence="1" type="ORF">H7995_00130</name>
</gene>
<dbReference type="EMBL" id="JACMYG010000001">
    <property type="protein sequence ID" value="MBC2688200.1"/>
    <property type="molecule type" value="Genomic_DNA"/>
</dbReference>
<sequence length="189" mass="21087">MLNELIKILDERAIDAGFASPQEGLLIFDNDPHWPGPPLPTQERYWSTKFAAVLLVRIEGSSYDEVWAETRQAEAFLDAGLLRLEKKGSVVDGYLVLALAGMTDELKPFMNEVEKDTRFVRKHVVYPGAGDWQRCQRITPLGLASPLGQTEFSAFDTNNENVTSLLQALAGSTGKVLARQHGKKWDLNE</sequence>